<dbReference type="Gene3D" id="3.40.220.10">
    <property type="entry name" value="Leucine Aminopeptidase, subunit E, domain 1"/>
    <property type="match status" value="1"/>
</dbReference>
<dbReference type="Proteomes" id="UP000011682">
    <property type="component" value="Unassembled WGS sequence"/>
</dbReference>
<dbReference type="Pfam" id="PF01661">
    <property type="entry name" value="Macro"/>
    <property type="match status" value="1"/>
</dbReference>
<evidence type="ECO:0000313" key="3">
    <source>
        <dbReference type="Proteomes" id="UP000011682"/>
    </source>
</evidence>
<dbReference type="SUPFAM" id="SSF52949">
    <property type="entry name" value="Macro domain-like"/>
    <property type="match status" value="1"/>
</dbReference>
<comment type="caution">
    <text evidence="2">The sequence shown here is derived from an EMBL/GenBank/DDBJ whole genome shotgun (WGS) entry which is preliminary data.</text>
</comment>
<name>S9PH28_CYSF2</name>
<dbReference type="InterPro" id="IPR002589">
    <property type="entry name" value="Macro_dom"/>
</dbReference>
<reference evidence="2" key="1">
    <citation type="submission" date="2013-05" db="EMBL/GenBank/DDBJ databases">
        <title>Genome assembly of Cystobacter fuscus DSM 2262.</title>
        <authorList>
            <person name="Sharma G."/>
            <person name="Khatri I."/>
            <person name="Kaur C."/>
            <person name="Mayilraj S."/>
            <person name="Subramanian S."/>
        </authorList>
    </citation>
    <scope>NUCLEOTIDE SEQUENCE [LARGE SCALE GENOMIC DNA]</scope>
    <source>
        <strain evidence="2">DSM 2262</strain>
    </source>
</reference>
<dbReference type="EMBL" id="ANAH02000009">
    <property type="protein sequence ID" value="EPX61722.1"/>
    <property type="molecule type" value="Genomic_DNA"/>
</dbReference>
<feature type="domain" description="Macro" evidence="1">
    <location>
        <begin position="112"/>
        <end position="304"/>
    </location>
</feature>
<dbReference type="RefSeq" id="WP_002628682.1">
    <property type="nucleotide sequence ID" value="NZ_ANAH02000009.1"/>
</dbReference>
<dbReference type="PANTHER" id="PTHR11106">
    <property type="entry name" value="GANGLIOSIDE INDUCED DIFFERENTIATION ASSOCIATED PROTEIN 2-RELATED"/>
    <property type="match status" value="1"/>
</dbReference>
<accession>S9PH28</accession>
<dbReference type="NCBIfam" id="NF003163">
    <property type="entry name" value="PRK04143.1"/>
    <property type="match status" value="1"/>
</dbReference>
<dbReference type="PANTHER" id="PTHR11106:SF27">
    <property type="entry name" value="MACRO DOMAIN-CONTAINING PROTEIN"/>
    <property type="match status" value="1"/>
</dbReference>
<dbReference type="eggNOG" id="COG2110">
    <property type="taxonomic scope" value="Bacteria"/>
</dbReference>
<dbReference type="InterPro" id="IPR043472">
    <property type="entry name" value="Macro_dom-like"/>
</dbReference>
<sequence>MSSPTPALALDAYRGLVSLDTPFTPPAPASEEERPALSRRLLAHLQADGTEQRLREELGPSTRLGADERDWLRALLTVRGPRELPEDFHLALDRLLQAERRMRPEVDPMRLPRLGDVPGTAAAHCAVWQGDITTLAADAIVNAANAQLLGCFRPFHPCIDNAIHAAAGPRLREDCARIMRAQGTPEPTGHAKATRAYDLPARYVLHTVGPIVRGALRPEHEEALAACYRACLDVATRLQGVRSVALCAISTGIFGFPKEPAARVALRTVGTWLREHPGALELVLFNVFGDEDREAYSAALRRGALDAHA</sequence>
<dbReference type="PROSITE" id="PS51154">
    <property type="entry name" value="MACRO"/>
    <property type="match status" value="1"/>
</dbReference>
<gene>
    <name evidence="2" type="ORF">D187_010341</name>
</gene>
<dbReference type="CDD" id="cd02908">
    <property type="entry name" value="Macro_OAADPr_deacetylase"/>
    <property type="match status" value="1"/>
</dbReference>
<keyword evidence="3" id="KW-1185">Reference proteome</keyword>
<proteinExistence type="predicted"/>
<evidence type="ECO:0000259" key="1">
    <source>
        <dbReference type="PROSITE" id="PS51154"/>
    </source>
</evidence>
<evidence type="ECO:0000313" key="2">
    <source>
        <dbReference type="EMBL" id="EPX61722.1"/>
    </source>
</evidence>
<dbReference type="SMART" id="SM00506">
    <property type="entry name" value="A1pp"/>
    <property type="match status" value="1"/>
</dbReference>
<dbReference type="AlphaFoldDB" id="S9PH28"/>
<organism evidence="2 3">
    <name type="scientific">Cystobacter fuscus (strain ATCC 25194 / DSM 2262 / NBRC 100088 / M29)</name>
    <dbReference type="NCBI Taxonomy" id="1242864"/>
    <lineage>
        <taxon>Bacteria</taxon>
        <taxon>Pseudomonadati</taxon>
        <taxon>Myxococcota</taxon>
        <taxon>Myxococcia</taxon>
        <taxon>Myxococcales</taxon>
        <taxon>Cystobacterineae</taxon>
        <taxon>Archangiaceae</taxon>
        <taxon>Cystobacter</taxon>
    </lineage>
</organism>
<protein>
    <submittedName>
        <fullName evidence="2">ADP-ribose binding module</fullName>
    </submittedName>
</protein>